<feature type="transmembrane region" description="Helical" evidence="6">
    <location>
        <begin position="254"/>
        <end position="274"/>
    </location>
</feature>
<feature type="transmembrane region" description="Helical" evidence="6">
    <location>
        <begin position="124"/>
        <end position="150"/>
    </location>
</feature>
<feature type="region of interest" description="Disordered" evidence="5">
    <location>
        <begin position="291"/>
        <end position="319"/>
    </location>
</feature>
<keyword evidence="4 6" id="KW-0472">Membrane</keyword>
<dbReference type="EMBL" id="JARJCW010000118">
    <property type="protein sequence ID" value="KAJ7192557.1"/>
    <property type="molecule type" value="Genomic_DNA"/>
</dbReference>
<evidence type="ECO:0000313" key="8">
    <source>
        <dbReference type="Proteomes" id="UP001219525"/>
    </source>
</evidence>
<gene>
    <name evidence="7" type="ORF">GGX14DRAFT_479891</name>
</gene>
<dbReference type="PANTHER" id="PTHR31465:SF9">
    <property type="entry name" value="SPHINGOID LONG-CHAIN BASE TRANSPORTER RSB1"/>
    <property type="match status" value="1"/>
</dbReference>
<feature type="transmembrane region" description="Helical" evidence="6">
    <location>
        <begin position="26"/>
        <end position="44"/>
    </location>
</feature>
<dbReference type="PANTHER" id="PTHR31465">
    <property type="entry name" value="PROTEIN RTA1-RELATED"/>
    <property type="match status" value="1"/>
</dbReference>
<keyword evidence="8" id="KW-1185">Reference proteome</keyword>
<feature type="transmembrane region" description="Helical" evidence="6">
    <location>
        <begin position="89"/>
        <end position="112"/>
    </location>
</feature>
<dbReference type="Proteomes" id="UP001219525">
    <property type="component" value="Unassembled WGS sequence"/>
</dbReference>
<dbReference type="Pfam" id="PF04479">
    <property type="entry name" value="RTA1"/>
    <property type="match status" value="1"/>
</dbReference>
<comment type="caution">
    <text evidence="7">The sequence shown here is derived from an EMBL/GenBank/DDBJ whole genome shotgun (WGS) entry which is preliminary data.</text>
</comment>
<dbReference type="InterPro" id="IPR007568">
    <property type="entry name" value="RTA1"/>
</dbReference>
<keyword evidence="3 6" id="KW-1133">Transmembrane helix</keyword>
<evidence type="ECO:0000256" key="6">
    <source>
        <dbReference type="SAM" id="Phobius"/>
    </source>
</evidence>
<evidence type="ECO:0000256" key="3">
    <source>
        <dbReference type="ARBA" id="ARBA00022989"/>
    </source>
</evidence>
<dbReference type="GO" id="GO:0005886">
    <property type="term" value="C:plasma membrane"/>
    <property type="evidence" value="ECO:0007669"/>
    <property type="project" value="TreeGrafter"/>
</dbReference>
<evidence type="ECO:0000256" key="1">
    <source>
        <dbReference type="ARBA" id="ARBA00004141"/>
    </source>
</evidence>
<feature type="transmembrane region" description="Helical" evidence="6">
    <location>
        <begin position="170"/>
        <end position="198"/>
    </location>
</feature>
<accession>A0AAD6XZS8</accession>
<sequence>MILAQSTTAPASIPPHSEYGYTPHESVAILFIVIFGTSTLLHVGQATYYRMGWLFATACLCGLGEIIGWSGRLWSSFSPNIHTAFMMQVISTAIAPTPLIAVNFVLLSWIITKLGPCYARLGPATLFMGFLSDTPLFLSSDIIALFVQAAGGSIASSGTTPTKVQLGSHILLAGIAFQLVALSIYCCLAAEFFLRYAYNRPLKWRTTARAAMDTNTATMSYALAFSTLVILVRSVYRIIQLSSGWQGRIMRTELYFNVLDGGMIALAIWTFNFAHPGRLLGASTPETPSDYGLALKRGSGESDAQPDAAGGARSLSAGV</sequence>
<name>A0AAD6XZS8_9AGAR</name>
<evidence type="ECO:0000256" key="2">
    <source>
        <dbReference type="ARBA" id="ARBA00022692"/>
    </source>
</evidence>
<comment type="subcellular location">
    <subcellularLocation>
        <location evidence="1">Membrane</location>
        <topology evidence="1">Multi-pass membrane protein</topology>
    </subcellularLocation>
</comment>
<evidence type="ECO:0000256" key="5">
    <source>
        <dbReference type="SAM" id="MobiDB-lite"/>
    </source>
</evidence>
<evidence type="ECO:0000313" key="7">
    <source>
        <dbReference type="EMBL" id="KAJ7192557.1"/>
    </source>
</evidence>
<dbReference type="GO" id="GO:0000324">
    <property type="term" value="C:fungal-type vacuole"/>
    <property type="evidence" value="ECO:0007669"/>
    <property type="project" value="TreeGrafter"/>
</dbReference>
<reference evidence="7" key="1">
    <citation type="submission" date="2023-03" db="EMBL/GenBank/DDBJ databases">
        <title>Massive genome expansion in bonnet fungi (Mycena s.s.) driven by repeated elements and novel gene families across ecological guilds.</title>
        <authorList>
            <consortium name="Lawrence Berkeley National Laboratory"/>
            <person name="Harder C.B."/>
            <person name="Miyauchi S."/>
            <person name="Viragh M."/>
            <person name="Kuo A."/>
            <person name="Thoen E."/>
            <person name="Andreopoulos B."/>
            <person name="Lu D."/>
            <person name="Skrede I."/>
            <person name="Drula E."/>
            <person name="Henrissat B."/>
            <person name="Morin E."/>
            <person name="Kohler A."/>
            <person name="Barry K."/>
            <person name="LaButti K."/>
            <person name="Morin E."/>
            <person name="Salamov A."/>
            <person name="Lipzen A."/>
            <person name="Mereny Z."/>
            <person name="Hegedus B."/>
            <person name="Baldrian P."/>
            <person name="Stursova M."/>
            <person name="Weitz H."/>
            <person name="Taylor A."/>
            <person name="Grigoriev I.V."/>
            <person name="Nagy L.G."/>
            <person name="Martin F."/>
            <person name="Kauserud H."/>
        </authorList>
    </citation>
    <scope>NUCLEOTIDE SEQUENCE</scope>
    <source>
        <strain evidence="7">9144</strain>
    </source>
</reference>
<proteinExistence type="predicted"/>
<protein>
    <submittedName>
        <fullName evidence="7">RTA1 like protein</fullName>
    </submittedName>
</protein>
<keyword evidence="2 6" id="KW-0812">Transmembrane</keyword>
<dbReference type="AlphaFoldDB" id="A0AAD6XZS8"/>
<organism evidence="7 8">
    <name type="scientific">Mycena pura</name>
    <dbReference type="NCBI Taxonomy" id="153505"/>
    <lineage>
        <taxon>Eukaryota</taxon>
        <taxon>Fungi</taxon>
        <taxon>Dikarya</taxon>
        <taxon>Basidiomycota</taxon>
        <taxon>Agaricomycotina</taxon>
        <taxon>Agaricomycetes</taxon>
        <taxon>Agaricomycetidae</taxon>
        <taxon>Agaricales</taxon>
        <taxon>Marasmiineae</taxon>
        <taxon>Mycenaceae</taxon>
        <taxon>Mycena</taxon>
    </lineage>
</organism>
<feature type="transmembrane region" description="Helical" evidence="6">
    <location>
        <begin position="219"/>
        <end position="239"/>
    </location>
</feature>
<feature type="transmembrane region" description="Helical" evidence="6">
    <location>
        <begin position="51"/>
        <end position="69"/>
    </location>
</feature>
<evidence type="ECO:0000256" key="4">
    <source>
        <dbReference type="ARBA" id="ARBA00023136"/>
    </source>
</evidence>